<proteinExistence type="predicted"/>
<keyword evidence="2" id="KW-0472">Membrane</keyword>
<evidence type="ECO:0008006" key="5">
    <source>
        <dbReference type="Google" id="ProtNLM"/>
    </source>
</evidence>
<dbReference type="STRING" id="685588.A0A067SUJ6"/>
<feature type="compositionally biased region" description="Polar residues" evidence="1">
    <location>
        <begin position="305"/>
        <end position="317"/>
    </location>
</feature>
<gene>
    <name evidence="3" type="ORF">GALMADRAFT_102720</name>
</gene>
<accession>A0A067SUJ6</accession>
<name>A0A067SUJ6_GALM3</name>
<keyword evidence="2" id="KW-1133">Transmembrane helix</keyword>
<evidence type="ECO:0000256" key="2">
    <source>
        <dbReference type="SAM" id="Phobius"/>
    </source>
</evidence>
<dbReference type="HOGENOM" id="CLU_036313_2_1_1"/>
<evidence type="ECO:0000313" key="4">
    <source>
        <dbReference type="Proteomes" id="UP000027222"/>
    </source>
</evidence>
<keyword evidence="2" id="KW-0812">Transmembrane</keyword>
<dbReference type="OrthoDB" id="3029306at2759"/>
<evidence type="ECO:0000256" key="1">
    <source>
        <dbReference type="SAM" id="MobiDB-lite"/>
    </source>
</evidence>
<evidence type="ECO:0000313" key="3">
    <source>
        <dbReference type="EMBL" id="KDR71369.1"/>
    </source>
</evidence>
<feature type="transmembrane region" description="Helical" evidence="2">
    <location>
        <begin position="323"/>
        <end position="345"/>
    </location>
</feature>
<feature type="region of interest" description="Disordered" evidence="1">
    <location>
        <begin position="278"/>
        <end position="317"/>
    </location>
</feature>
<dbReference type="Gene3D" id="2.60.120.260">
    <property type="entry name" value="Galactose-binding domain-like"/>
    <property type="match status" value="2"/>
</dbReference>
<keyword evidence="4" id="KW-1185">Reference proteome</keyword>
<protein>
    <recommendedName>
        <fullName evidence="5">Peptidase A1 domain-containing protein</fullName>
    </recommendedName>
</protein>
<dbReference type="AlphaFoldDB" id="A0A067SUJ6"/>
<feature type="compositionally biased region" description="Low complexity" evidence="1">
    <location>
        <begin position="278"/>
        <end position="301"/>
    </location>
</feature>
<dbReference type="EMBL" id="KL142393">
    <property type="protein sequence ID" value="KDR71369.1"/>
    <property type="molecule type" value="Genomic_DNA"/>
</dbReference>
<organism evidence="3 4">
    <name type="scientific">Galerina marginata (strain CBS 339.88)</name>
    <dbReference type="NCBI Taxonomy" id="685588"/>
    <lineage>
        <taxon>Eukaryota</taxon>
        <taxon>Fungi</taxon>
        <taxon>Dikarya</taxon>
        <taxon>Basidiomycota</taxon>
        <taxon>Agaricomycotina</taxon>
        <taxon>Agaricomycetes</taxon>
        <taxon>Agaricomycetidae</taxon>
        <taxon>Agaricales</taxon>
        <taxon>Agaricineae</taxon>
        <taxon>Strophariaceae</taxon>
        <taxon>Galerina</taxon>
    </lineage>
</organism>
<reference evidence="4" key="1">
    <citation type="journal article" date="2014" name="Proc. Natl. Acad. Sci. U.S.A.">
        <title>Extensive sampling of basidiomycete genomes demonstrates inadequacy of the white-rot/brown-rot paradigm for wood decay fungi.</title>
        <authorList>
            <person name="Riley R."/>
            <person name="Salamov A.A."/>
            <person name="Brown D.W."/>
            <person name="Nagy L.G."/>
            <person name="Floudas D."/>
            <person name="Held B.W."/>
            <person name="Levasseur A."/>
            <person name="Lombard V."/>
            <person name="Morin E."/>
            <person name="Otillar R."/>
            <person name="Lindquist E.A."/>
            <person name="Sun H."/>
            <person name="LaButti K.M."/>
            <person name="Schmutz J."/>
            <person name="Jabbour D."/>
            <person name="Luo H."/>
            <person name="Baker S.E."/>
            <person name="Pisabarro A.G."/>
            <person name="Walton J.D."/>
            <person name="Blanchette R.A."/>
            <person name="Henrissat B."/>
            <person name="Martin F."/>
            <person name="Cullen D."/>
            <person name="Hibbett D.S."/>
            <person name="Grigoriev I.V."/>
        </authorList>
    </citation>
    <scope>NUCLEOTIDE SEQUENCE [LARGE SCALE GENOMIC DNA]</scope>
    <source>
        <strain evidence="4">CBS 339.88</strain>
    </source>
</reference>
<dbReference type="Proteomes" id="UP000027222">
    <property type="component" value="Unassembled WGS sequence"/>
</dbReference>
<sequence>MTARPRLVVVEDTDSAIQYTGPWFQNTGTHANLGNIGSPSGGTLHGVNTNASFSFTFTGSEVTLYGTIDAPTTSSSGETDLTWACSVDGTSIASFDTSATPDNNLALCGSTSLSNVMHTLVLQATVSNSSKTFWFDELQYAPLAGVPLDNATVIVDFSDPAIQYGAGWTGINGGVTTQSTETGLGFDFVGTHLSWFGIPANTTGTLSRGADFSIDAAAPISVTLPTASGAVSIFNQLIFQTDQLSPGKHHIEVKHYLSTTPLSLQFFIIQNVTIPGTSSSGTSTVGPPPSSSSNSTSSGIPPGQPTTSSQTNSIPKTNSSTGAVVGGVVAGIIAIAGLLFLLFFLRRRKRRRRTVQPYNAQESAIPLAGVEPFMASPSPTATKERPWIPALSIPFQNPGKGVRAGQSPETSAVVSASDVGTTSLYGSSLPAGTLRHQDSGVRIPDGGEGSMVELPPLYTQR</sequence>